<feature type="domain" description="Glycosyl hydrolase family 32 N-terminal" evidence="10">
    <location>
        <begin position="32"/>
        <end position="336"/>
    </location>
</feature>
<sequence>MNSTYINNTKQAEEALKQAEAKMNKRYRLGYHIMAPANWINDPNGLIQFKGEYHAFYQHHPYDENWGPMHWGHVKSKDLVHWEHCPIALAPGDACDLDGCFSGSAVDNNGELTLIYTGHHYIDQPNNIFFQNQNVAVSTDGIHFTKLAQNPVIAEPPTDSSQHFRDPKVWKHEDTWYMILGNSTKEDLPRVILYTSPDLRTWTYHGVLLQGDKNMGFMWECPDFFELNGKHIFMFSPQGIDAQGDKYNNLFQTGYYVGEYNYDSNEYQHGEFIELDNGHDFYAVQTFLDDQGRRIAIGWMDMWESDMPTKADGWSGALTIPRVITLGANNKLLMNPVEEMKLLRQSEHVLCQSSTICGSYLAEVEADLLEVKVVFDLTKSSADLVSLKLCGTGEEETVITYSILGQKLMLDCSISGKKTDGVRQTTLNAEGQLTLHVYLDRSSIEIFANEGEATMTSRIYLSEKLLGIELVSEGGEAIINELTYWKLKDIWQTE</sequence>
<dbReference type="PANTHER" id="PTHR43101">
    <property type="entry name" value="BETA-FRUCTOSIDASE"/>
    <property type="match status" value="1"/>
</dbReference>
<evidence type="ECO:0000256" key="7">
    <source>
        <dbReference type="ARBA" id="ARBA00033367"/>
    </source>
</evidence>
<dbReference type="InterPro" id="IPR051214">
    <property type="entry name" value="GH32_Enzymes"/>
</dbReference>
<comment type="similarity">
    <text evidence="2 8">Belongs to the glycosyl hydrolase 32 family.</text>
</comment>
<dbReference type="InterPro" id="IPR013148">
    <property type="entry name" value="Glyco_hydro_32_N"/>
</dbReference>
<dbReference type="SMART" id="SM00640">
    <property type="entry name" value="Glyco_32"/>
    <property type="match status" value="1"/>
</dbReference>
<comment type="function">
    <text evidence="9">Enables the bacterium to metabolize sucrose as a sole carbon source.</text>
</comment>
<evidence type="ECO:0000256" key="8">
    <source>
        <dbReference type="RuleBase" id="RU362110"/>
    </source>
</evidence>
<dbReference type="InterPro" id="IPR023296">
    <property type="entry name" value="Glyco_hydro_beta-prop_sf"/>
</dbReference>
<dbReference type="InterPro" id="IPR013189">
    <property type="entry name" value="Glyco_hydro_32_C"/>
</dbReference>
<dbReference type="InterPro" id="IPR013320">
    <property type="entry name" value="ConA-like_dom_sf"/>
</dbReference>
<dbReference type="Proteomes" id="UP000319219">
    <property type="component" value="Unassembled WGS sequence"/>
</dbReference>
<feature type="domain" description="Glycosyl hydrolase family 32 C-terminal" evidence="11">
    <location>
        <begin position="356"/>
        <end position="486"/>
    </location>
</feature>
<dbReference type="InterPro" id="IPR006232">
    <property type="entry name" value="Suc6P_hydrolase"/>
</dbReference>
<name>A0ABY3AX38_9BACL</name>
<evidence type="ECO:0000256" key="9">
    <source>
        <dbReference type="RuleBase" id="RU365015"/>
    </source>
</evidence>
<proteinExistence type="inferred from homology"/>
<evidence type="ECO:0000256" key="4">
    <source>
        <dbReference type="ARBA" id="ARBA00019623"/>
    </source>
</evidence>
<dbReference type="Pfam" id="PF08244">
    <property type="entry name" value="Glyco_hydro_32C"/>
    <property type="match status" value="1"/>
</dbReference>
<dbReference type="InterPro" id="IPR001362">
    <property type="entry name" value="Glyco_hydro_32"/>
</dbReference>
<dbReference type="CDD" id="cd08996">
    <property type="entry name" value="GH32_FFase"/>
    <property type="match status" value="1"/>
</dbReference>
<dbReference type="RefSeq" id="WP_142614953.1">
    <property type="nucleotide sequence ID" value="NZ_VIJZ01000021.1"/>
</dbReference>
<evidence type="ECO:0000313" key="13">
    <source>
        <dbReference type="Proteomes" id="UP000319219"/>
    </source>
</evidence>
<keyword evidence="5 8" id="KW-0378">Hydrolase</keyword>
<dbReference type="PANTHER" id="PTHR43101:SF1">
    <property type="entry name" value="BETA-FRUCTOSIDASE"/>
    <property type="match status" value="1"/>
</dbReference>
<evidence type="ECO:0000256" key="3">
    <source>
        <dbReference type="ARBA" id="ARBA00012758"/>
    </source>
</evidence>
<comment type="subcellular location">
    <subcellularLocation>
        <location evidence="9">Cytoplasm</location>
    </subcellularLocation>
</comment>
<evidence type="ECO:0000256" key="6">
    <source>
        <dbReference type="ARBA" id="ARBA00023295"/>
    </source>
</evidence>
<dbReference type="SUPFAM" id="SSF75005">
    <property type="entry name" value="Arabinanase/levansucrase/invertase"/>
    <property type="match status" value="1"/>
</dbReference>
<comment type="caution">
    <text evidence="12">The sequence shown here is derived from an EMBL/GenBank/DDBJ whole genome shotgun (WGS) entry which is preliminary data.</text>
</comment>
<dbReference type="SUPFAM" id="SSF49899">
    <property type="entry name" value="Concanavalin A-like lectins/glucanases"/>
    <property type="match status" value="1"/>
</dbReference>
<protein>
    <recommendedName>
        <fullName evidence="4 8">Sucrose-6-phosphate hydrolase</fullName>
        <ecNumber evidence="3 8">3.2.1.26</ecNumber>
    </recommendedName>
    <alternativeName>
        <fullName evidence="7 9">Invertase</fullName>
    </alternativeName>
</protein>
<comment type="pathway">
    <text evidence="1 9">Glycan biosynthesis; sucrose metabolism.</text>
</comment>
<dbReference type="Pfam" id="PF00251">
    <property type="entry name" value="Glyco_hydro_32N"/>
    <property type="match status" value="1"/>
</dbReference>
<evidence type="ECO:0000259" key="11">
    <source>
        <dbReference type="Pfam" id="PF08244"/>
    </source>
</evidence>
<dbReference type="Gene3D" id="2.60.120.560">
    <property type="entry name" value="Exo-inulinase, domain 1"/>
    <property type="match status" value="1"/>
</dbReference>
<dbReference type="Gene3D" id="2.115.10.20">
    <property type="entry name" value="Glycosyl hydrolase domain, family 43"/>
    <property type="match status" value="1"/>
</dbReference>
<evidence type="ECO:0000259" key="10">
    <source>
        <dbReference type="Pfam" id="PF00251"/>
    </source>
</evidence>
<keyword evidence="13" id="KW-1185">Reference proteome</keyword>
<dbReference type="GO" id="GO:0004564">
    <property type="term" value="F:beta-fructofuranosidase activity"/>
    <property type="evidence" value="ECO:0007669"/>
    <property type="project" value="UniProtKB-EC"/>
</dbReference>
<evidence type="ECO:0000256" key="1">
    <source>
        <dbReference type="ARBA" id="ARBA00004914"/>
    </source>
</evidence>
<accession>A0ABY3AX38</accession>
<dbReference type="NCBIfam" id="TIGR01322">
    <property type="entry name" value="scrB_fam"/>
    <property type="match status" value="1"/>
</dbReference>
<organism evidence="12 13">
    <name type="scientific">Paenibacillus ottowii</name>
    <dbReference type="NCBI Taxonomy" id="2315729"/>
    <lineage>
        <taxon>Bacteria</taxon>
        <taxon>Bacillati</taxon>
        <taxon>Bacillota</taxon>
        <taxon>Bacilli</taxon>
        <taxon>Bacillales</taxon>
        <taxon>Paenibacillaceae</taxon>
        <taxon>Paenibacillus</taxon>
    </lineage>
</organism>
<keyword evidence="6 8" id="KW-0326">Glycosidase</keyword>
<comment type="catalytic activity">
    <reaction evidence="8">
        <text>Hydrolysis of terminal non-reducing beta-D-fructofuranoside residues in beta-D-fructofuranosides.</text>
        <dbReference type="EC" id="3.2.1.26"/>
    </reaction>
</comment>
<dbReference type="EC" id="3.2.1.26" evidence="3 8"/>
<evidence type="ECO:0000313" key="12">
    <source>
        <dbReference type="EMBL" id="TQR92296.1"/>
    </source>
</evidence>
<keyword evidence="9" id="KW-0119">Carbohydrate metabolism</keyword>
<dbReference type="EMBL" id="VIJZ01000021">
    <property type="protein sequence ID" value="TQR92296.1"/>
    <property type="molecule type" value="Genomic_DNA"/>
</dbReference>
<evidence type="ECO:0000256" key="2">
    <source>
        <dbReference type="ARBA" id="ARBA00009902"/>
    </source>
</evidence>
<reference evidence="12 13" key="1">
    <citation type="submission" date="2019-07" db="EMBL/GenBank/DDBJ databases">
        <title>Paenibacillus ottowii sp. nov. isolated from a fermentation system processing bovine manure.</title>
        <authorList>
            <person name="Velazquez L.F."/>
            <person name="Rajbanshi S."/>
            <person name="Guan S."/>
            <person name="Hinchee M."/>
            <person name="Welsh A."/>
        </authorList>
    </citation>
    <scope>NUCLEOTIDE SEQUENCE [LARGE SCALE GENOMIC DNA]</scope>
    <source>
        <strain evidence="12 13">MS2379</strain>
    </source>
</reference>
<evidence type="ECO:0000256" key="5">
    <source>
        <dbReference type="ARBA" id="ARBA00022801"/>
    </source>
</evidence>
<gene>
    <name evidence="12" type="ORF">FKV70_25585</name>
</gene>
<keyword evidence="9" id="KW-0963">Cytoplasm</keyword>